<reference evidence="2" key="1">
    <citation type="submission" date="2019-04" db="EMBL/GenBank/DDBJ databases">
        <title>Evolution of Biomass-Degrading Anaerobic Consortia Revealed by Metagenomics.</title>
        <authorList>
            <person name="Peng X."/>
        </authorList>
    </citation>
    <scope>NUCLEOTIDE SEQUENCE</scope>
    <source>
        <strain evidence="2">SIG551</strain>
    </source>
</reference>
<evidence type="ECO:0000313" key="2">
    <source>
        <dbReference type="EMBL" id="MBE6834252.1"/>
    </source>
</evidence>
<feature type="domain" description="DUF3991" evidence="1">
    <location>
        <begin position="121"/>
        <end position="191"/>
    </location>
</feature>
<dbReference type="Gene3D" id="3.40.1360.10">
    <property type="match status" value="1"/>
</dbReference>
<dbReference type="AlphaFoldDB" id="A0A928KZE0"/>
<dbReference type="SUPFAM" id="SSF57783">
    <property type="entry name" value="Zinc beta-ribbon"/>
    <property type="match status" value="1"/>
</dbReference>
<dbReference type="InterPro" id="IPR034154">
    <property type="entry name" value="TOPRIM_DnaG/twinkle"/>
</dbReference>
<accession>A0A928KZE0</accession>
<dbReference type="EMBL" id="SVNY01000006">
    <property type="protein sequence ID" value="MBE6834252.1"/>
    <property type="molecule type" value="Genomic_DNA"/>
</dbReference>
<dbReference type="InterPro" id="IPR025054">
    <property type="entry name" value="DUF3991"/>
</dbReference>
<dbReference type="Proteomes" id="UP000754750">
    <property type="component" value="Unassembled WGS sequence"/>
</dbReference>
<dbReference type="Pfam" id="PF13155">
    <property type="entry name" value="Toprim_2"/>
    <property type="match status" value="1"/>
</dbReference>
<name>A0A928KZE0_9FIRM</name>
<dbReference type="Pfam" id="PF13154">
    <property type="entry name" value="DUF3991"/>
    <property type="match status" value="1"/>
</dbReference>
<protein>
    <submittedName>
        <fullName evidence="2">DUF3991 domain-containing protein</fullName>
    </submittedName>
</protein>
<proteinExistence type="predicted"/>
<evidence type="ECO:0000313" key="3">
    <source>
        <dbReference type="Proteomes" id="UP000754750"/>
    </source>
</evidence>
<evidence type="ECO:0000259" key="1">
    <source>
        <dbReference type="Pfam" id="PF13154"/>
    </source>
</evidence>
<gene>
    <name evidence="2" type="ORF">E7512_11870</name>
</gene>
<sequence>MSKYIDFTEEEIYRAAHTDIKSFLEAKGEKVLRSGSEWMWEANKSVKIRGHLFYDHSETQEKGTAIDFLGAFYNMRFQDAVLTLLGDDYRGAPLQRSESIQKEKKPFVLPKRNRNMTRVYAYLMQERKIDESIISFFAHLRTLYESDRTHNCVFVGLDVNGKARAAHQRGTLTDRPYRGDVDGSEKEYFFNFFGGSDRLYVFEAPIDLMAFLTLHKHTYWQQHNYLALGGLSDRALVRFLKEHPNIKRIAFCFDNDVNAKKKDGTPDENHGQLAAERYRVEYERKGYETSILTPQLKDWDEVLKDKRTYG</sequence>
<organism evidence="2 3">
    <name type="scientific">Faecalispora sporosphaeroides</name>
    <dbReference type="NCBI Taxonomy" id="1549"/>
    <lineage>
        <taxon>Bacteria</taxon>
        <taxon>Bacillati</taxon>
        <taxon>Bacillota</taxon>
        <taxon>Clostridia</taxon>
        <taxon>Eubacteriales</taxon>
        <taxon>Oscillospiraceae</taxon>
        <taxon>Faecalispora</taxon>
    </lineage>
</organism>
<dbReference type="CDD" id="cd01029">
    <property type="entry name" value="TOPRIM_primases"/>
    <property type="match status" value="1"/>
</dbReference>
<dbReference type="RefSeq" id="WP_326840764.1">
    <property type="nucleotide sequence ID" value="NZ_SVNY01000006.1"/>
</dbReference>
<comment type="caution">
    <text evidence="2">The sequence shown here is derived from an EMBL/GenBank/DDBJ whole genome shotgun (WGS) entry which is preliminary data.</text>
</comment>